<dbReference type="OrthoDB" id="25987at2759"/>
<dbReference type="Proteomes" id="UP000276133">
    <property type="component" value="Unassembled WGS sequence"/>
</dbReference>
<dbReference type="EMBL" id="REGN01001851">
    <property type="protein sequence ID" value="RNA32090.1"/>
    <property type="molecule type" value="Genomic_DNA"/>
</dbReference>
<gene>
    <name evidence="1" type="ORF">BpHYR1_023244</name>
</gene>
<name>A0A3M7S957_BRAPC</name>
<organism evidence="1 2">
    <name type="scientific">Brachionus plicatilis</name>
    <name type="common">Marine rotifer</name>
    <name type="synonym">Brachionus muelleri</name>
    <dbReference type="NCBI Taxonomy" id="10195"/>
    <lineage>
        <taxon>Eukaryota</taxon>
        <taxon>Metazoa</taxon>
        <taxon>Spiralia</taxon>
        <taxon>Gnathifera</taxon>
        <taxon>Rotifera</taxon>
        <taxon>Eurotatoria</taxon>
        <taxon>Monogononta</taxon>
        <taxon>Pseudotrocha</taxon>
        <taxon>Ploima</taxon>
        <taxon>Brachionidae</taxon>
        <taxon>Brachionus</taxon>
    </lineage>
</organism>
<sequence length="66" mass="8001">MGYINIEEYIEKLYFSEYRNRVFREIKLSEINFLVDGMLLSYKLAIFYQNGQYGGNYDTFYDLQSI</sequence>
<dbReference type="AlphaFoldDB" id="A0A3M7S957"/>
<keyword evidence="2" id="KW-1185">Reference proteome</keyword>
<protein>
    <submittedName>
        <fullName evidence="1">Uncharacterized protein</fullName>
    </submittedName>
</protein>
<comment type="caution">
    <text evidence="1">The sequence shown here is derived from an EMBL/GenBank/DDBJ whole genome shotgun (WGS) entry which is preliminary data.</text>
</comment>
<evidence type="ECO:0000313" key="1">
    <source>
        <dbReference type="EMBL" id="RNA32090.1"/>
    </source>
</evidence>
<evidence type="ECO:0000313" key="2">
    <source>
        <dbReference type="Proteomes" id="UP000276133"/>
    </source>
</evidence>
<accession>A0A3M7S957</accession>
<proteinExistence type="predicted"/>
<reference evidence="1 2" key="1">
    <citation type="journal article" date="2018" name="Sci. Rep.">
        <title>Genomic signatures of local adaptation to the degree of environmental predictability in rotifers.</title>
        <authorList>
            <person name="Franch-Gras L."/>
            <person name="Hahn C."/>
            <person name="Garcia-Roger E.M."/>
            <person name="Carmona M.J."/>
            <person name="Serra M."/>
            <person name="Gomez A."/>
        </authorList>
    </citation>
    <scope>NUCLEOTIDE SEQUENCE [LARGE SCALE GENOMIC DNA]</scope>
    <source>
        <strain evidence="1">HYR1</strain>
    </source>
</reference>